<dbReference type="EC" id="6.3.4.6" evidence="11"/>
<dbReference type="InterPro" id="IPR011054">
    <property type="entry name" value="Rudment_hybrid_motif"/>
</dbReference>
<evidence type="ECO:0000259" key="9">
    <source>
        <dbReference type="PROSITE" id="PS50975"/>
    </source>
</evidence>
<dbReference type="PANTHER" id="PTHR18866:SF128">
    <property type="entry name" value="UREA AMIDOLYASE"/>
    <property type="match status" value="1"/>
</dbReference>
<dbReference type="SUPFAM" id="SSF52440">
    <property type="entry name" value="PreATP-grasp domain"/>
    <property type="match status" value="1"/>
</dbReference>
<dbReference type="InterPro" id="IPR011053">
    <property type="entry name" value="Single_hybrid_motif"/>
</dbReference>
<dbReference type="InterPro" id="IPR029000">
    <property type="entry name" value="Cyclophilin-like_dom_sf"/>
</dbReference>
<evidence type="ECO:0000256" key="5">
    <source>
        <dbReference type="ARBA" id="ARBA00022840"/>
    </source>
</evidence>
<dbReference type="PANTHER" id="PTHR18866">
    <property type="entry name" value="CARBOXYLASE:PYRUVATE/ACETYL-COA/PROPIONYL-COA CARBOXYLASE"/>
    <property type="match status" value="1"/>
</dbReference>
<dbReference type="InterPro" id="IPR003778">
    <property type="entry name" value="CT_A_B"/>
</dbReference>
<dbReference type="PROSITE" id="PS00188">
    <property type="entry name" value="BIOTIN"/>
    <property type="match status" value="1"/>
</dbReference>
<feature type="domain" description="ATP-grasp" evidence="9">
    <location>
        <begin position="122"/>
        <end position="319"/>
    </location>
</feature>
<protein>
    <submittedName>
        <fullName evidence="11">Urea carboxylase</fullName>
        <ecNumber evidence="11">6.3.4.6</ecNumber>
    </submittedName>
</protein>
<accession>A0A7G4RNI1</accession>
<comment type="cofactor">
    <cofactor evidence="1">
        <name>biotin</name>
        <dbReference type="ChEBI" id="CHEBI:57586"/>
    </cofactor>
</comment>
<proteinExistence type="evidence at transcript level"/>
<dbReference type="SUPFAM" id="SSF160467">
    <property type="entry name" value="PH0987 N-terminal domain-like"/>
    <property type="match status" value="1"/>
</dbReference>
<gene>
    <name evidence="11" type="primary">NDI1</name>
</gene>
<dbReference type="InterPro" id="IPR011764">
    <property type="entry name" value="Biotin_carboxylation_dom"/>
</dbReference>
<dbReference type="EMBL" id="MN971585">
    <property type="protein sequence ID" value="QMT62864.1"/>
    <property type="molecule type" value="mRNA"/>
</dbReference>
<dbReference type="GO" id="GO:0004847">
    <property type="term" value="F:urea carboxylase activity"/>
    <property type="evidence" value="ECO:0007669"/>
    <property type="project" value="UniProtKB-EC"/>
</dbReference>
<dbReference type="Gene3D" id="2.40.100.10">
    <property type="entry name" value="Cyclophilin-like"/>
    <property type="match status" value="2"/>
</dbReference>
<dbReference type="PROSITE" id="PS50979">
    <property type="entry name" value="BC"/>
    <property type="match status" value="1"/>
</dbReference>
<dbReference type="SMART" id="SM00796">
    <property type="entry name" value="AHS1"/>
    <property type="match status" value="1"/>
</dbReference>
<evidence type="ECO:0000256" key="1">
    <source>
        <dbReference type="ARBA" id="ARBA00001953"/>
    </source>
</evidence>
<dbReference type="Pfam" id="PF02682">
    <property type="entry name" value="CT_C_D"/>
    <property type="match status" value="1"/>
</dbReference>
<sequence length="1326" mass="143434">MTQAPITKLLVANRGEISCRAQRACKKLGMPCVAVFTGPDALSLHVLQAEESVCLGASPKEYLNAGKLIEVAKSTGCDAVFPGYGFLSENTDFAALCEENGIAFIGPTADTMRMFAQKHTARELAEKAEVPVLAGSPLLSSDEEALEYAKQVGLPVLLKATGGGGGIGIHICRTEEEVVTNYASASRQGAAAFGDAGVFVEKYVQRARHIEVQIFGDGKGNVVTFPERECSIQRRHQKILEETPSPFVQSPLRAELQGAALRLGQIAKYRSAGTVEFIVDDETGKFYFLEVNCRLQVEHGITEMITGVDLVAWQLQQQGAKGSDLPSDLAAFTPTINGAAIEVRICAEDPAHNYRPCTGVLGLVAWPQQVETRVDTWVETGVEVSAYYDSLLAKLMVHSPEGRPTAIAKLRQALEETQVWRRVAGTVVGCSWGWLLAAPDATVVTHNCNGWALQLHGGTPLQCHSKRELPAPSHCLLVLYCLCCTAKLTTRPAAVRNACFPPYKQLKGVCSNLEFLRVIAADPRYPAGDTTTKFVEGVDYAPHAVEVVDAGLQTTVQDYPGRVALWSVGVPPSGPMDDFSHRLANALVGNDDAAAALEITLTGPTLTFLAETVVAVCGAEAPVTLDGAEVPMWQSFLVKRGQTVHVGATSGGSRAYLAMAGGLDVPDYLGSKSTFPGAVMGGHQGRALRPGDLLPMGAADLSSLAVGASVPLDWRPQFCSGVQDWVVGVLPGPQADPDYFTPEDIQTLFSTPYKIHHNSNRLGIRMEGPRPKFARLDGGEGGSHPSNVHDHVYAIGALNFTGDMPICLMVDGPSLGGFVCPATITTTELWKMGQVRPGDAVQFKKLSIEEAYTERLTVDNQVALLCQVARGAKSAQAAEAEAEAFQVTVPETPPTSAVLRVVPAGASHPGAQVRLAGDRYVFLEYGPMELDIGLRVRVHEIEHYLAEKKIDGLIETSPGVRSVMIEYDQRRLPLAKLLQIIDEGEQNMRPADNVTLPHRIIHLPLAFNDKWTNEAISRYMRSVRSEAPYLPSNVEFVAANNGLEGDPIEAVRKVLFEASYMVLGLGDVYLGAPCAVPVDPRHRLVVPKYNPARTSTPEGSVGIGGAYMCIYPMTSPGGYQLVGRTLPIWNPFTRTGPFQPGKPWLLRNFDQVRYYEVSEDELEVLRADFRNGRLEIRIEEASFDVHEYNQFLKSVAGEYEELRQRQRKAMAEQMAIDAEMLQKMDAAHRSGLAHAQSSVMRVAMGENDSDPYDGQPGTAVTAAVTGTVWEIKVELGTAVKAGDTLVVLEAMKMEYAVTAPCDGILKHVCVQQADMVQQGSPLCLVA</sequence>
<keyword evidence="3 7" id="KW-0547">Nucleotide-binding</keyword>
<keyword evidence="4" id="KW-0378">Hydrolase</keyword>
<dbReference type="InterPro" id="IPR016185">
    <property type="entry name" value="PreATP-grasp_dom_sf"/>
</dbReference>
<evidence type="ECO:0000256" key="4">
    <source>
        <dbReference type="ARBA" id="ARBA00022801"/>
    </source>
</evidence>
<dbReference type="Pfam" id="PF00289">
    <property type="entry name" value="Biotin_carb_N"/>
    <property type="match status" value="1"/>
</dbReference>
<organism evidence="11">
    <name type="scientific">Chlorella vulgaris</name>
    <name type="common">Green alga</name>
    <dbReference type="NCBI Taxonomy" id="3077"/>
    <lineage>
        <taxon>Eukaryota</taxon>
        <taxon>Viridiplantae</taxon>
        <taxon>Chlorophyta</taxon>
        <taxon>core chlorophytes</taxon>
        <taxon>Trebouxiophyceae</taxon>
        <taxon>Chlorellales</taxon>
        <taxon>Chlorellaceae</taxon>
        <taxon>Chlorella clade</taxon>
        <taxon>Chlorella</taxon>
    </lineage>
</organism>
<evidence type="ECO:0000256" key="7">
    <source>
        <dbReference type="PROSITE-ProRule" id="PRU00409"/>
    </source>
</evidence>
<dbReference type="CDD" id="cd06850">
    <property type="entry name" value="biotinyl_domain"/>
    <property type="match status" value="1"/>
</dbReference>
<keyword evidence="5 7" id="KW-0067">ATP-binding</keyword>
<dbReference type="Gene3D" id="3.30.1360.40">
    <property type="match status" value="1"/>
</dbReference>
<dbReference type="PROSITE" id="PS50968">
    <property type="entry name" value="BIOTINYL_LIPOYL"/>
    <property type="match status" value="1"/>
</dbReference>
<dbReference type="SUPFAM" id="SSF56059">
    <property type="entry name" value="Glutathione synthetase ATP-binding domain-like"/>
    <property type="match status" value="1"/>
</dbReference>
<evidence type="ECO:0000259" key="10">
    <source>
        <dbReference type="PROSITE" id="PS50979"/>
    </source>
</evidence>
<dbReference type="GO" id="GO:0016787">
    <property type="term" value="F:hydrolase activity"/>
    <property type="evidence" value="ECO:0007669"/>
    <property type="project" value="UniProtKB-KW"/>
</dbReference>
<evidence type="ECO:0000256" key="2">
    <source>
        <dbReference type="ARBA" id="ARBA00022598"/>
    </source>
</evidence>
<evidence type="ECO:0000256" key="3">
    <source>
        <dbReference type="ARBA" id="ARBA00022741"/>
    </source>
</evidence>
<dbReference type="InterPro" id="IPR005482">
    <property type="entry name" value="Biotin_COase_C"/>
</dbReference>
<dbReference type="GO" id="GO:0005524">
    <property type="term" value="F:ATP binding"/>
    <property type="evidence" value="ECO:0007669"/>
    <property type="project" value="UniProtKB-UniRule"/>
</dbReference>
<dbReference type="Pfam" id="PF02785">
    <property type="entry name" value="Biotin_carb_C"/>
    <property type="match status" value="1"/>
</dbReference>
<evidence type="ECO:0000313" key="11">
    <source>
        <dbReference type="EMBL" id="QMT62864.1"/>
    </source>
</evidence>
<dbReference type="InterPro" id="IPR000089">
    <property type="entry name" value="Biotin_lipoyl"/>
</dbReference>
<dbReference type="InterPro" id="IPR011761">
    <property type="entry name" value="ATP-grasp"/>
</dbReference>
<dbReference type="Pfam" id="PF00364">
    <property type="entry name" value="Biotin_lipoyl"/>
    <property type="match status" value="1"/>
</dbReference>
<keyword evidence="6" id="KW-0092">Biotin</keyword>
<feature type="domain" description="Lipoyl-binding" evidence="8">
    <location>
        <begin position="1245"/>
        <end position="1326"/>
    </location>
</feature>
<dbReference type="PROSITE" id="PS50975">
    <property type="entry name" value="ATP_GRASP"/>
    <property type="match status" value="1"/>
</dbReference>
<keyword evidence="2 11" id="KW-0436">Ligase</keyword>
<dbReference type="InterPro" id="IPR050856">
    <property type="entry name" value="Biotin_carboxylase_complex"/>
</dbReference>
<reference evidence="11" key="1">
    <citation type="journal article" date="2020" name="Sci. Rep.">
        <title>The establishment of new protein expression system using N starvation inducible promoters in Chlorella.</title>
        <authorList>
            <person name="Shin J.H."/>
            <person name="Choi J."/>
            <person name="Jeon J."/>
            <person name="Kumar M."/>
            <person name="Lee J."/>
            <person name="Jeong W.J."/>
            <person name="Kim S.R."/>
        </authorList>
    </citation>
    <scope>NUCLEOTIDE SEQUENCE</scope>
    <source>
        <strain evidence="11">UTEX 395</strain>
    </source>
</reference>
<dbReference type="Pfam" id="PF02786">
    <property type="entry name" value="CPSase_L_D2"/>
    <property type="match status" value="1"/>
</dbReference>
<dbReference type="SUPFAM" id="SSF50891">
    <property type="entry name" value="Cyclophilin-like"/>
    <property type="match status" value="2"/>
</dbReference>
<feature type="domain" description="Biotin carboxylation" evidence="10">
    <location>
        <begin position="5"/>
        <end position="540"/>
    </location>
</feature>
<dbReference type="NCBIfam" id="TIGR00724">
    <property type="entry name" value="urea_amlyse_rel"/>
    <property type="match status" value="1"/>
</dbReference>
<dbReference type="SMART" id="SM00878">
    <property type="entry name" value="Biotin_carb_C"/>
    <property type="match status" value="1"/>
</dbReference>
<dbReference type="InterPro" id="IPR003833">
    <property type="entry name" value="CT_C_D"/>
</dbReference>
<dbReference type="InterPro" id="IPR001882">
    <property type="entry name" value="Biotin_BS"/>
</dbReference>
<evidence type="ECO:0000259" key="8">
    <source>
        <dbReference type="PROSITE" id="PS50968"/>
    </source>
</evidence>
<dbReference type="SUPFAM" id="SSF51230">
    <property type="entry name" value="Single hybrid motif"/>
    <property type="match status" value="1"/>
</dbReference>
<dbReference type="Gene3D" id="2.40.50.100">
    <property type="match status" value="1"/>
</dbReference>
<name>A0A7G4RNI1_CHLVU</name>
<dbReference type="GO" id="GO:0046872">
    <property type="term" value="F:metal ion binding"/>
    <property type="evidence" value="ECO:0007669"/>
    <property type="project" value="InterPro"/>
</dbReference>
<dbReference type="InterPro" id="IPR005479">
    <property type="entry name" value="CPAse_ATP-bd"/>
</dbReference>
<evidence type="ECO:0000256" key="6">
    <source>
        <dbReference type="ARBA" id="ARBA00023267"/>
    </source>
</evidence>
<dbReference type="InterPro" id="IPR005481">
    <property type="entry name" value="BC-like_N"/>
</dbReference>
<dbReference type="SMART" id="SM00797">
    <property type="entry name" value="AHS2"/>
    <property type="match status" value="1"/>
</dbReference>
<reference evidence="11" key="2">
    <citation type="submission" date="2020-01" db="EMBL/GenBank/DDBJ databases">
        <authorList>
            <person name="Kim S.-R."/>
            <person name="Shin J.-H."/>
            <person name="Choi J."/>
            <person name="Jeon J."/>
            <person name="Kumar M."/>
            <person name="Lee J."/>
            <person name="Jeong W.-J."/>
        </authorList>
    </citation>
    <scope>NUCLEOTIDE SEQUENCE</scope>
    <source>
        <strain evidence="11">UTEX 395</strain>
    </source>
</reference>
<dbReference type="Pfam" id="PF02626">
    <property type="entry name" value="CT_A_B"/>
    <property type="match status" value="1"/>
</dbReference>
<dbReference type="Gene3D" id="3.30.470.20">
    <property type="entry name" value="ATP-grasp fold, B domain"/>
    <property type="match status" value="1"/>
</dbReference>
<dbReference type="SUPFAM" id="SSF51246">
    <property type="entry name" value="Rudiment single hybrid motif"/>
    <property type="match status" value="1"/>
</dbReference>